<sequence length="68" mass="7394">MKAYQQFEAAQGEPASHAQAQQLVAGFAAAEVDKLFDNKGLNFLDRVRAKLYAQQEAESALESGDAFC</sequence>
<accession>A0A1V6TTI1</accession>
<evidence type="ECO:0000313" key="1">
    <source>
        <dbReference type="EMBL" id="OQE29698.1"/>
    </source>
</evidence>
<dbReference type="Proteomes" id="UP000191285">
    <property type="component" value="Unassembled WGS sequence"/>
</dbReference>
<evidence type="ECO:0000313" key="2">
    <source>
        <dbReference type="Proteomes" id="UP000191285"/>
    </source>
</evidence>
<keyword evidence="2" id="KW-1185">Reference proteome</keyword>
<dbReference type="Pfam" id="PF12585">
    <property type="entry name" value="DUF3759"/>
    <property type="match status" value="1"/>
</dbReference>
<protein>
    <submittedName>
        <fullName evidence="1">Uncharacterized protein</fullName>
    </submittedName>
</protein>
<name>A0A1V6TTI1_9EURO</name>
<dbReference type="PANTHER" id="PTHR37450:SF1">
    <property type="entry name" value="CIPC PROTEIN"/>
    <property type="match status" value="1"/>
</dbReference>
<gene>
    <name evidence="1" type="ORF">PENSTE_c002G03936</name>
</gene>
<comment type="caution">
    <text evidence="1">The sequence shown here is derived from an EMBL/GenBank/DDBJ whole genome shotgun (WGS) entry which is preliminary data.</text>
</comment>
<reference evidence="2" key="1">
    <citation type="journal article" date="2017" name="Nat. Microbiol.">
        <title>Global analysis of biosynthetic gene clusters reveals vast potential of secondary metabolite production in Penicillium species.</title>
        <authorList>
            <person name="Nielsen J.C."/>
            <person name="Grijseels S."/>
            <person name="Prigent S."/>
            <person name="Ji B."/>
            <person name="Dainat J."/>
            <person name="Nielsen K.F."/>
            <person name="Frisvad J.C."/>
            <person name="Workman M."/>
            <person name="Nielsen J."/>
        </authorList>
    </citation>
    <scope>NUCLEOTIDE SEQUENCE [LARGE SCALE GENOMIC DNA]</scope>
    <source>
        <strain evidence="2">IBT 24891</strain>
    </source>
</reference>
<dbReference type="PANTHER" id="PTHR37450">
    <property type="entry name" value="CIPC PROTEIN"/>
    <property type="match status" value="1"/>
</dbReference>
<dbReference type="InterPro" id="IPR022234">
    <property type="entry name" value="DUF3759"/>
</dbReference>
<organism evidence="1 2">
    <name type="scientific">Penicillium steckii</name>
    <dbReference type="NCBI Taxonomy" id="303698"/>
    <lineage>
        <taxon>Eukaryota</taxon>
        <taxon>Fungi</taxon>
        <taxon>Dikarya</taxon>
        <taxon>Ascomycota</taxon>
        <taxon>Pezizomycotina</taxon>
        <taxon>Eurotiomycetes</taxon>
        <taxon>Eurotiomycetidae</taxon>
        <taxon>Eurotiales</taxon>
        <taxon>Aspergillaceae</taxon>
        <taxon>Penicillium</taxon>
    </lineage>
</organism>
<dbReference type="EMBL" id="MLKD01000002">
    <property type="protein sequence ID" value="OQE29698.1"/>
    <property type="molecule type" value="Genomic_DNA"/>
</dbReference>
<dbReference type="AlphaFoldDB" id="A0A1V6TTI1"/>
<proteinExistence type="predicted"/>
<dbReference type="STRING" id="303698.A0A1V6TTI1"/>
<dbReference type="OrthoDB" id="9895617at2759"/>